<sequence>MHSTLLPIAALGAVGALYGGAAGAAPADETASYVVETEVKLVSDQRTRGISDSVMRPGAQLSVQVAHESGLVAQAQFSTVSSKAYTGSDGYNLLLGAGWRFGDPDGWHFGAGLATEFFPGASFSAPHAIDPGAGAPTDFRTTRYDTSYAVLEIGWGALEGRILNVISKTYRGADTGGVCGQILSVSSDPTRALECYARGEQNSRGSWLFDLDYRIALDAQTTLKLHAGTQKIRHFKEVDFSDYSVGILHRRWGFDWSAEYVMPHTRVREMFQVVDGDRLRAADGNRLVLAVSRKF</sequence>
<organism evidence="2 3">
    <name type="scientific">Paracidovorax cattleyae</name>
    <dbReference type="NCBI Taxonomy" id="80868"/>
    <lineage>
        <taxon>Bacteria</taxon>
        <taxon>Pseudomonadati</taxon>
        <taxon>Pseudomonadota</taxon>
        <taxon>Betaproteobacteria</taxon>
        <taxon>Burkholderiales</taxon>
        <taxon>Comamonadaceae</taxon>
        <taxon>Paracidovorax</taxon>
    </lineage>
</organism>
<name>A0A1H0W5W1_9BURK</name>
<dbReference type="AlphaFoldDB" id="A0A1H0W5W1"/>
<protein>
    <submittedName>
        <fullName evidence="2">Uncharacterized protein</fullName>
    </submittedName>
</protein>
<feature type="chain" id="PRO_5011461693" evidence="1">
    <location>
        <begin position="25"/>
        <end position="295"/>
    </location>
</feature>
<proteinExistence type="predicted"/>
<dbReference type="EMBL" id="FNJL01000033">
    <property type="protein sequence ID" value="SDP86089.1"/>
    <property type="molecule type" value="Genomic_DNA"/>
</dbReference>
<accession>A0A1H0W5W1</accession>
<gene>
    <name evidence="2" type="ORF">SAMN04489708_1339</name>
</gene>
<feature type="signal peptide" evidence="1">
    <location>
        <begin position="1"/>
        <end position="24"/>
    </location>
</feature>
<evidence type="ECO:0000313" key="3">
    <source>
        <dbReference type="Proteomes" id="UP000199317"/>
    </source>
</evidence>
<dbReference type="Pfam" id="PF09694">
    <property type="entry name" value="Gcw_chp"/>
    <property type="match status" value="1"/>
</dbReference>
<dbReference type="Proteomes" id="UP000199317">
    <property type="component" value="Unassembled WGS sequence"/>
</dbReference>
<keyword evidence="3" id="KW-1185">Reference proteome</keyword>
<keyword evidence="1" id="KW-0732">Signal</keyword>
<dbReference type="InterPro" id="IPR010239">
    <property type="entry name" value="CHP02001"/>
</dbReference>
<evidence type="ECO:0000313" key="2">
    <source>
        <dbReference type="EMBL" id="SDP86089.1"/>
    </source>
</evidence>
<dbReference type="RefSeq" id="WP_092838558.1">
    <property type="nucleotide sequence ID" value="NZ_CP028290.1"/>
</dbReference>
<reference evidence="3" key="1">
    <citation type="submission" date="2016-10" db="EMBL/GenBank/DDBJ databases">
        <authorList>
            <person name="Varghese N."/>
            <person name="Submissions S."/>
        </authorList>
    </citation>
    <scope>NUCLEOTIDE SEQUENCE [LARGE SCALE GENOMIC DNA]</scope>
    <source>
        <strain evidence="3">DSM 17101</strain>
    </source>
</reference>
<evidence type="ECO:0000256" key="1">
    <source>
        <dbReference type="SAM" id="SignalP"/>
    </source>
</evidence>
<dbReference type="OrthoDB" id="9149051at2"/>